<evidence type="ECO:0000313" key="2">
    <source>
        <dbReference type="EMBL" id="EUC55389.1"/>
    </source>
</evidence>
<reference evidence="3" key="1">
    <citation type="journal article" date="2014" name="Genome Announc.">
        <title>Draft genome sequence of the plant-pathogenic soil fungus Rhizoctonia solani anastomosis group 3 strain Rhs1AP.</title>
        <authorList>
            <person name="Cubeta M.A."/>
            <person name="Thomas E."/>
            <person name="Dean R.A."/>
            <person name="Jabaji S."/>
            <person name="Neate S.M."/>
            <person name="Tavantzis S."/>
            <person name="Toda T."/>
            <person name="Vilgalys R."/>
            <person name="Bharathan N."/>
            <person name="Fedorova-Abrams N."/>
            <person name="Pakala S.B."/>
            <person name="Pakala S.M."/>
            <person name="Zafar N."/>
            <person name="Joardar V."/>
            <person name="Losada L."/>
            <person name="Nierman W.C."/>
        </authorList>
    </citation>
    <scope>NUCLEOTIDE SEQUENCE [LARGE SCALE GENOMIC DNA]</scope>
    <source>
        <strain evidence="3">AG-3</strain>
    </source>
</reference>
<gene>
    <name evidence="2" type="ORF">RSOL_113350</name>
</gene>
<dbReference type="Proteomes" id="UP000030108">
    <property type="component" value="Unassembled WGS sequence"/>
</dbReference>
<protein>
    <submittedName>
        <fullName evidence="2">Uncharacterized protein</fullName>
    </submittedName>
</protein>
<name>X8J1M3_9AGAM</name>
<accession>X8J1M3</accession>
<dbReference type="EMBL" id="JATN01000322">
    <property type="protein sequence ID" value="EUC55389.1"/>
    <property type="molecule type" value="Genomic_DNA"/>
</dbReference>
<feature type="region of interest" description="Disordered" evidence="1">
    <location>
        <begin position="1"/>
        <end position="20"/>
    </location>
</feature>
<proteinExistence type="predicted"/>
<sequence length="72" mass="7959">MRISLQGSMRGKLFRRASGQDSESVHEAFGRCQVSQEPGFIPSITDCNFGCSRNLSRRPSSTTDTPMGRFGM</sequence>
<dbReference type="AlphaFoldDB" id="X8J1M3"/>
<evidence type="ECO:0000313" key="3">
    <source>
        <dbReference type="Proteomes" id="UP000030108"/>
    </source>
</evidence>
<comment type="caution">
    <text evidence="2">The sequence shown here is derived from an EMBL/GenBank/DDBJ whole genome shotgun (WGS) entry which is preliminary data.</text>
</comment>
<organism evidence="2 3">
    <name type="scientific">Rhizoctonia solani AG-3 Rhs1AP</name>
    <dbReference type="NCBI Taxonomy" id="1086054"/>
    <lineage>
        <taxon>Eukaryota</taxon>
        <taxon>Fungi</taxon>
        <taxon>Dikarya</taxon>
        <taxon>Basidiomycota</taxon>
        <taxon>Agaricomycotina</taxon>
        <taxon>Agaricomycetes</taxon>
        <taxon>Cantharellales</taxon>
        <taxon>Ceratobasidiaceae</taxon>
        <taxon>Rhizoctonia</taxon>
    </lineage>
</organism>
<evidence type="ECO:0000256" key="1">
    <source>
        <dbReference type="SAM" id="MobiDB-lite"/>
    </source>
</evidence>